<evidence type="ECO:0000256" key="7">
    <source>
        <dbReference type="SAM" id="MobiDB-lite"/>
    </source>
</evidence>
<keyword evidence="12" id="KW-1185">Reference proteome</keyword>
<evidence type="ECO:0000256" key="4">
    <source>
        <dbReference type="ARBA" id="ARBA00022989"/>
    </source>
</evidence>
<feature type="region of interest" description="Disordered" evidence="7">
    <location>
        <begin position="682"/>
        <end position="745"/>
    </location>
</feature>
<evidence type="ECO:0000256" key="8">
    <source>
        <dbReference type="SAM" id="Phobius"/>
    </source>
</evidence>
<dbReference type="Pfam" id="PF02706">
    <property type="entry name" value="Wzz"/>
    <property type="match status" value="1"/>
</dbReference>
<dbReference type="InterPro" id="IPR032807">
    <property type="entry name" value="GNVR"/>
</dbReference>
<comment type="subcellular location">
    <subcellularLocation>
        <location evidence="1">Cell membrane</location>
        <topology evidence="1">Multi-pass membrane protein</topology>
    </subcellularLocation>
</comment>
<accession>A0A7X0FAX1</accession>
<feature type="domain" description="Polysaccharide chain length determinant N-terminal" evidence="9">
    <location>
        <begin position="157"/>
        <end position="245"/>
    </location>
</feature>
<name>A0A7X0FAX1_9HYPH</name>
<feature type="compositionally biased region" description="Basic and acidic residues" evidence="7">
    <location>
        <begin position="619"/>
        <end position="632"/>
    </location>
</feature>
<evidence type="ECO:0000256" key="5">
    <source>
        <dbReference type="ARBA" id="ARBA00023136"/>
    </source>
</evidence>
<dbReference type="GO" id="GO:0005886">
    <property type="term" value="C:plasma membrane"/>
    <property type="evidence" value="ECO:0007669"/>
    <property type="project" value="UniProtKB-SubCell"/>
</dbReference>
<keyword evidence="6" id="KW-0175">Coiled coil</keyword>
<evidence type="ECO:0000313" key="11">
    <source>
        <dbReference type="EMBL" id="MBB6356372.1"/>
    </source>
</evidence>
<feature type="compositionally biased region" description="Pro residues" evidence="7">
    <location>
        <begin position="716"/>
        <end position="725"/>
    </location>
</feature>
<dbReference type="PANTHER" id="PTHR32309:SF13">
    <property type="entry name" value="FERRIC ENTEROBACTIN TRANSPORT PROTEIN FEPE"/>
    <property type="match status" value="1"/>
</dbReference>
<feature type="coiled-coil region" evidence="6">
    <location>
        <begin position="347"/>
        <end position="374"/>
    </location>
</feature>
<evidence type="ECO:0000313" key="12">
    <source>
        <dbReference type="Proteomes" id="UP000536262"/>
    </source>
</evidence>
<dbReference type="Pfam" id="PF13807">
    <property type="entry name" value="GNVR"/>
    <property type="match status" value="1"/>
</dbReference>
<dbReference type="Proteomes" id="UP000536262">
    <property type="component" value="Unassembled WGS sequence"/>
</dbReference>
<evidence type="ECO:0000256" key="6">
    <source>
        <dbReference type="SAM" id="Coils"/>
    </source>
</evidence>
<reference evidence="11 12" key="1">
    <citation type="submission" date="2020-08" db="EMBL/GenBank/DDBJ databases">
        <title>Genomic Encyclopedia of Type Strains, Phase IV (KMG-IV): sequencing the most valuable type-strain genomes for metagenomic binning, comparative biology and taxonomic classification.</title>
        <authorList>
            <person name="Goeker M."/>
        </authorList>
    </citation>
    <scope>NUCLEOTIDE SEQUENCE [LARGE SCALE GENOMIC DNA]</scope>
    <source>
        <strain evidence="11 12">DSM 7051</strain>
    </source>
</reference>
<feature type="compositionally biased region" description="Low complexity" evidence="7">
    <location>
        <begin position="648"/>
        <end position="659"/>
    </location>
</feature>
<keyword evidence="5 8" id="KW-0472">Membrane</keyword>
<dbReference type="InterPro" id="IPR050445">
    <property type="entry name" value="Bact_polysacc_biosynth/exp"/>
</dbReference>
<evidence type="ECO:0000259" key="10">
    <source>
        <dbReference type="Pfam" id="PF13807"/>
    </source>
</evidence>
<dbReference type="PANTHER" id="PTHR32309">
    <property type="entry name" value="TYROSINE-PROTEIN KINASE"/>
    <property type="match status" value="1"/>
</dbReference>
<protein>
    <submittedName>
        <fullName evidence="11">Uncharacterized protein involved in exopolysaccharide biosynthesis</fullName>
    </submittedName>
</protein>
<gene>
    <name evidence="11" type="ORF">GGR00_004180</name>
</gene>
<evidence type="ECO:0000256" key="3">
    <source>
        <dbReference type="ARBA" id="ARBA00022692"/>
    </source>
</evidence>
<feature type="domain" description="Tyrosine-protein kinase G-rich" evidence="10">
    <location>
        <begin position="524"/>
        <end position="594"/>
    </location>
</feature>
<evidence type="ECO:0000259" key="9">
    <source>
        <dbReference type="Pfam" id="PF02706"/>
    </source>
</evidence>
<feature type="region of interest" description="Disordered" evidence="7">
    <location>
        <begin position="607"/>
        <end position="659"/>
    </location>
</feature>
<dbReference type="AlphaFoldDB" id="A0A7X0FAX1"/>
<comment type="caution">
    <text evidence="11">The sequence shown here is derived from an EMBL/GenBank/DDBJ whole genome shotgun (WGS) entry which is preliminary data.</text>
</comment>
<keyword evidence="4 8" id="KW-1133">Transmembrane helix</keyword>
<feature type="compositionally biased region" description="Basic and acidic residues" evidence="7">
    <location>
        <begin position="1"/>
        <end position="12"/>
    </location>
</feature>
<feature type="compositionally biased region" description="Pro residues" evidence="7">
    <location>
        <begin position="685"/>
        <end position="699"/>
    </location>
</feature>
<organism evidence="11 12">
    <name type="scientific">Aminobacter aganoensis</name>
    <dbReference type="NCBI Taxonomy" id="83264"/>
    <lineage>
        <taxon>Bacteria</taxon>
        <taxon>Pseudomonadati</taxon>
        <taxon>Pseudomonadota</taxon>
        <taxon>Alphaproteobacteria</taxon>
        <taxon>Hyphomicrobiales</taxon>
        <taxon>Phyllobacteriaceae</taxon>
        <taxon>Aminobacter</taxon>
    </lineage>
</organism>
<dbReference type="InterPro" id="IPR003856">
    <property type="entry name" value="LPS_length_determ_N"/>
</dbReference>
<evidence type="ECO:0000256" key="1">
    <source>
        <dbReference type="ARBA" id="ARBA00004651"/>
    </source>
</evidence>
<keyword evidence="2" id="KW-1003">Cell membrane</keyword>
<feature type="region of interest" description="Disordered" evidence="7">
    <location>
        <begin position="1"/>
        <end position="53"/>
    </location>
</feature>
<evidence type="ECO:0000256" key="2">
    <source>
        <dbReference type="ARBA" id="ARBA00022475"/>
    </source>
</evidence>
<dbReference type="RefSeq" id="WP_184700737.1">
    <property type="nucleotide sequence ID" value="NZ_BAABEG010000001.1"/>
</dbReference>
<feature type="compositionally biased region" description="Low complexity" evidence="7">
    <location>
        <begin position="700"/>
        <end position="714"/>
    </location>
</feature>
<feature type="transmembrane region" description="Helical" evidence="8">
    <location>
        <begin position="577"/>
        <end position="601"/>
    </location>
</feature>
<proteinExistence type="predicted"/>
<dbReference type="GO" id="GO:0004713">
    <property type="term" value="F:protein tyrosine kinase activity"/>
    <property type="evidence" value="ECO:0007669"/>
    <property type="project" value="TreeGrafter"/>
</dbReference>
<dbReference type="EMBL" id="JACHOU010000013">
    <property type="protein sequence ID" value="MBB6356372.1"/>
    <property type="molecule type" value="Genomic_DNA"/>
</dbReference>
<keyword evidence="3 8" id="KW-0812">Transmembrane</keyword>
<sequence length="770" mass="82294">MADSGNRDDGRRKGSLLALAQDDAAPKRQGASLLSMSTDEHPEVDAQDAATRHRMARIRREAEIAARHSEAQRAAEMAADTHTVRTHAPTQSVDDPIEPAPSSLIGGWRARLLGPSQPVVAPAIVGAAEPPVDAIQSLDERNDPDDMRWKPLIDPMKVIGGIGRSKLLIASTTLLGALAGVAIALSMPKMYQAWSEMIVDPRNLKLTDRELIEGGLSSEATLAIVENQVRVLTSGTVLTKVVDKLNLAEDPEFNGTAGGSGIDVRSLVRSLVSSGDAGSSAVDNRHTLATTHLAEALTVERGGKTFVISVGAKTESAEKSALIANTMTEVFMQTYGELQSGSAGRATDELNARLDELRKSVEAAERKVETFKAENDLIDPQGRLITDDEIQRVNDQLTAARSRTLELNARAASTRNLGIDSVLSGALPEAINSPAITELRAQYAALTQEADRAAVKLGPRHPERLAVEAQLSGARERISTELRRVAASIQVELKRAVQLEQELAARLAQLKVRQGEVADELVTLRELDRDVTAKRAVYEQYLLRARETGEQKDINSANVSVISVASPPLESTGPSRAMISLAGMLAGFAIGIGLGGLRGALESLRETANRRARTRPAPRRAEQDNESRRPSDPAEAPAPRLDAEPASPSKAQAAEPFAAAAAAPAAPSLSAQVPPPAQHVGFAPAYPPYTQPGYGPPPTGYAAPYAYPPAASGYHPWPPAPPQAPTAPASDLPPAEAAAPRSQIDEISESLREVRKELNQLRERRSRRYF</sequence>